<name>A0ABQ6JLW2_9ACTN</name>
<organism evidence="1 2">
    <name type="scientific">Angustibacter aerolatus</name>
    <dbReference type="NCBI Taxonomy" id="1162965"/>
    <lineage>
        <taxon>Bacteria</taxon>
        <taxon>Bacillati</taxon>
        <taxon>Actinomycetota</taxon>
        <taxon>Actinomycetes</taxon>
        <taxon>Kineosporiales</taxon>
        <taxon>Kineosporiaceae</taxon>
    </lineage>
</organism>
<proteinExistence type="predicted"/>
<accession>A0ABQ6JLW2</accession>
<dbReference type="EMBL" id="BSUZ01000001">
    <property type="protein sequence ID" value="GMA88889.1"/>
    <property type="molecule type" value="Genomic_DNA"/>
</dbReference>
<protein>
    <submittedName>
        <fullName evidence="1">Uncharacterized protein</fullName>
    </submittedName>
</protein>
<comment type="caution">
    <text evidence="1">The sequence shown here is derived from an EMBL/GenBank/DDBJ whole genome shotgun (WGS) entry which is preliminary data.</text>
</comment>
<keyword evidence="2" id="KW-1185">Reference proteome</keyword>
<dbReference type="Proteomes" id="UP001157017">
    <property type="component" value="Unassembled WGS sequence"/>
</dbReference>
<gene>
    <name evidence="1" type="ORF">GCM10025868_41390</name>
</gene>
<sequence length="66" mass="6913">MNTHLEPAAVPAPERPDGVVARRRSAYYAQVAAFAAQGLSTPPPFPRAQPSVASGAIARRDITLTA</sequence>
<reference evidence="2" key="1">
    <citation type="journal article" date="2019" name="Int. J. Syst. Evol. Microbiol.">
        <title>The Global Catalogue of Microorganisms (GCM) 10K type strain sequencing project: providing services to taxonomists for standard genome sequencing and annotation.</title>
        <authorList>
            <consortium name="The Broad Institute Genomics Platform"/>
            <consortium name="The Broad Institute Genome Sequencing Center for Infectious Disease"/>
            <person name="Wu L."/>
            <person name="Ma J."/>
        </authorList>
    </citation>
    <scope>NUCLEOTIDE SEQUENCE [LARGE SCALE GENOMIC DNA]</scope>
    <source>
        <strain evidence="2">NBRC 108730</strain>
    </source>
</reference>
<evidence type="ECO:0000313" key="2">
    <source>
        <dbReference type="Proteomes" id="UP001157017"/>
    </source>
</evidence>
<evidence type="ECO:0000313" key="1">
    <source>
        <dbReference type="EMBL" id="GMA88889.1"/>
    </source>
</evidence>